<evidence type="ECO:0000313" key="2">
    <source>
        <dbReference type="EMBL" id="CAF0927895.1"/>
    </source>
</evidence>
<feature type="chain" id="PRO_5032521006" evidence="1">
    <location>
        <begin position="31"/>
        <end position="138"/>
    </location>
</feature>
<keyword evidence="1" id="KW-0732">Signal</keyword>
<proteinExistence type="predicted"/>
<sequence>MQFKFSEVTINTSWMVWVWMFGLINVALNGDQFEDENIIVDDLPFKSTLIYVNSEGASVDLLQLYGAQTHMGRYVALVMDKLFTLEEITTITKDELVKDERYLIIKEKKSSAGNVTVKSAPQVALHDDFDEFIGSSAN</sequence>
<name>A0A814BK78_9BILA</name>
<organism evidence="2 3">
    <name type="scientific">Adineta steineri</name>
    <dbReference type="NCBI Taxonomy" id="433720"/>
    <lineage>
        <taxon>Eukaryota</taxon>
        <taxon>Metazoa</taxon>
        <taxon>Spiralia</taxon>
        <taxon>Gnathifera</taxon>
        <taxon>Rotifera</taxon>
        <taxon>Eurotatoria</taxon>
        <taxon>Bdelloidea</taxon>
        <taxon>Adinetida</taxon>
        <taxon>Adinetidae</taxon>
        <taxon>Adineta</taxon>
    </lineage>
</organism>
<gene>
    <name evidence="2" type="ORF">VCS650_LOCUS10752</name>
</gene>
<evidence type="ECO:0000256" key="1">
    <source>
        <dbReference type="SAM" id="SignalP"/>
    </source>
</evidence>
<evidence type="ECO:0000313" key="3">
    <source>
        <dbReference type="Proteomes" id="UP000663891"/>
    </source>
</evidence>
<accession>A0A814BK78</accession>
<comment type="caution">
    <text evidence="2">The sequence shown here is derived from an EMBL/GenBank/DDBJ whole genome shotgun (WGS) entry which is preliminary data.</text>
</comment>
<dbReference type="AlphaFoldDB" id="A0A814BK78"/>
<feature type="signal peptide" evidence="1">
    <location>
        <begin position="1"/>
        <end position="30"/>
    </location>
</feature>
<dbReference type="Proteomes" id="UP000663891">
    <property type="component" value="Unassembled WGS sequence"/>
</dbReference>
<dbReference type="OrthoDB" id="10058652at2759"/>
<dbReference type="EMBL" id="CAJNON010000078">
    <property type="protein sequence ID" value="CAF0927895.1"/>
    <property type="molecule type" value="Genomic_DNA"/>
</dbReference>
<protein>
    <submittedName>
        <fullName evidence="2">Uncharacterized protein</fullName>
    </submittedName>
</protein>
<reference evidence="2" key="1">
    <citation type="submission" date="2021-02" db="EMBL/GenBank/DDBJ databases">
        <authorList>
            <person name="Nowell W R."/>
        </authorList>
    </citation>
    <scope>NUCLEOTIDE SEQUENCE</scope>
</reference>